<evidence type="ECO:0000313" key="7">
    <source>
        <dbReference type="Proteomes" id="UP000198546"/>
    </source>
</evidence>
<proteinExistence type="inferred from homology"/>
<keyword evidence="7" id="KW-1185">Reference proteome</keyword>
<dbReference type="InterPro" id="IPR001608">
    <property type="entry name" value="Ala_racemase_N"/>
</dbReference>
<dbReference type="Gene3D" id="3.20.20.10">
    <property type="entry name" value="Alanine racemase"/>
    <property type="match status" value="1"/>
</dbReference>
<comment type="similarity">
    <text evidence="2 4">Belongs to the pyridoxal phosphate-binding protein YggS/PROSC family.</text>
</comment>
<dbReference type="Proteomes" id="UP000198546">
    <property type="component" value="Chromosome i"/>
</dbReference>
<gene>
    <name evidence="6" type="ORF">SAMN04489747_3867</name>
</gene>
<feature type="modified residue" description="N6-(pyridoxal phosphate)lysine" evidence="2 3">
    <location>
        <position position="47"/>
    </location>
</feature>
<sequence length="258" mass="28038">MAVSEDGAVSEETEVQQRYREVRARVDEACARVGRDPGEVHLLPVSKTKPVELVRELHAIGVTTFGENKVQEVVAKHEATPDLPDLCWSVIGHLQTNKARDVARVATELQTLDSVKLATALERRLQAEGRGLDVHLQVNSSGEESKFGLAPEDVPALARELTAFDSLRVVGLMTLAAPGPDTEVVAACFERVRRLQQVLGEDDRAAGSYDRLSMGMSGDYELAIAHGSTCVRVGTAIFGSRPPVNDYAHYWPEGRPGS</sequence>
<dbReference type="InterPro" id="IPR029066">
    <property type="entry name" value="PLP-binding_barrel"/>
</dbReference>
<dbReference type="AlphaFoldDB" id="A0A1G7E9V0"/>
<dbReference type="STRING" id="675864.SAMN04489747_3867"/>
<dbReference type="GO" id="GO:0030170">
    <property type="term" value="F:pyridoxal phosphate binding"/>
    <property type="evidence" value="ECO:0007669"/>
    <property type="project" value="UniProtKB-UniRule"/>
</dbReference>
<accession>A0A1G7E9V0</accession>
<comment type="cofactor">
    <cofactor evidence="3">
        <name>pyridoxal 5'-phosphate</name>
        <dbReference type="ChEBI" id="CHEBI:597326"/>
    </cofactor>
</comment>
<evidence type="ECO:0000256" key="4">
    <source>
        <dbReference type="RuleBase" id="RU004514"/>
    </source>
</evidence>
<organism evidence="6 7">
    <name type="scientific">Auraticoccus monumenti</name>
    <dbReference type="NCBI Taxonomy" id="675864"/>
    <lineage>
        <taxon>Bacteria</taxon>
        <taxon>Bacillati</taxon>
        <taxon>Actinomycetota</taxon>
        <taxon>Actinomycetes</taxon>
        <taxon>Propionibacteriales</taxon>
        <taxon>Propionibacteriaceae</taxon>
        <taxon>Auraticoccus</taxon>
    </lineage>
</organism>
<comment type="function">
    <text evidence="2">Pyridoxal 5'-phosphate (PLP)-binding protein, which is involved in PLP homeostasis.</text>
</comment>
<keyword evidence="1 2" id="KW-0663">Pyridoxal phosphate</keyword>
<evidence type="ECO:0000256" key="1">
    <source>
        <dbReference type="ARBA" id="ARBA00022898"/>
    </source>
</evidence>
<evidence type="ECO:0000259" key="5">
    <source>
        <dbReference type="Pfam" id="PF01168"/>
    </source>
</evidence>
<dbReference type="PIRSF" id="PIRSF004848">
    <property type="entry name" value="YBL036c_PLPDEIII"/>
    <property type="match status" value="1"/>
</dbReference>
<reference evidence="6 7" key="1">
    <citation type="submission" date="2016-10" db="EMBL/GenBank/DDBJ databases">
        <authorList>
            <person name="de Groot N.N."/>
        </authorList>
    </citation>
    <scope>NUCLEOTIDE SEQUENCE [LARGE SCALE GENOMIC DNA]</scope>
    <source>
        <strain evidence="6 7">MON 2.2</strain>
    </source>
</reference>
<evidence type="ECO:0000256" key="3">
    <source>
        <dbReference type="PIRSR" id="PIRSR004848-1"/>
    </source>
</evidence>
<evidence type="ECO:0000256" key="2">
    <source>
        <dbReference type="HAMAP-Rule" id="MF_02087"/>
    </source>
</evidence>
<dbReference type="CDD" id="cd00635">
    <property type="entry name" value="PLPDE_III_YBL036c_like"/>
    <property type="match status" value="1"/>
</dbReference>
<dbReference type="Pfam" id="PF01168">
    <property type="entry name" value="Ala_racemase_N"/>
    <property type="match status" value="1"/>
</dbReference>
<dbReference type="InterPro" id="IPR011078">
    <property type="entry name" value="PyrdxlP_homeostasis"/>
</dbReference>
<name>A0A1G7E9V0_9ACTN</name>
<protein>
    <recommendedName>
        <fullName evidence="2">Pyridoxal phosphate homeostasis protein</fullName>
        <shortName evidence="2">PLP homeostasis protein</shortName>
    </recommendedName>
</protein>
<dbReference type="PANTHER" id="PTHR10146:SF14">
    <property type="entry name" value="PYRIDOXAL PHOSPHATE HOMEOSTASIS PROTEIN"/>
    <property type="match status" value="1"/>
</dbReference>
<dbReference type="SUPFAM" id="SSF51419">
    <property type="entry name" value="PLP-binding barrel"/>
    <property type="match status" value="1"/>
</dbReference>
<feature type="domain" description="Alanine racemase N-terminal" evidence="5">
    <location>
        <begin position="24"/>
        <end position="242"/>
    </location>
</feature>
<dbReference type="OrthoDB" id="9804072at2"/>
<dbReference type="PANTHER" id="PTHR10146">
    <property type="entry name" value="PROLINE SYNTHETASE CO-TRANSCRIBED BACTERIAL HOMOLOG PROTEIN"/>
    <property type="match status" value="1"/>
</dbReference>
<dbReference type="FunFam" id="3.20.20.10:FF:000018">
    <property type="entry name" value="Pyridoxal phosphate homeostasis protein"/>
    <property type="match status" value="1"/>
</dbReference>
<dbReference type="EMBL" id="LT629688">
    <property type="protein sequence ID" value="SDE60185.1"/>
    <property type="molecule type" value="Genomic_DNA"/>
</dbReference>
<evidence type="ECO:0000313" key="6">
    <source>
        <dbReference type="EMBL" id="SDE60185.1"/>
    </source>
</evidence>
<dbReference type="NCBIfam" id="TIGR00044">
    <property type="entry name" value="YggS family pyridoxal phosphate-dependent enzyme"/>
    <property type="match status" value="1"/>
</dbReference>
<dbReference type="HAMAP" id="MF_02087">
    <property type="entry name" value="PLP_homeostasis"/>
    <property type="match status" value="1"/>
</dbReference>